<dbReference type="PANTHER" id="PTHR42788:SF2">
    <property type="entry name" value="ABC TRANSPORTER ATP-BINDING PROTEIN"/>
    <property type="match status" value="1"/>
</dbReference>
<keyword evidence="6" id="KW-1185">Reference proteome</keyword>
<accession>A0A1E7DQ68</accession>
<dbReference type="PROSITE" id="PS50893">
    <property type="entry name" value="ABC_TRANSPORTER_2"/>
    <property type="match status" value="1"/>
</dbReference>
<evidence type="ECO:0000259" key="4">
    <source>
        <dbReference type="PROSITE" id="PS50893"/>
    </source>
</evidence>
<sequence length="254" mass="28738">MRKPVLQFQDVSFSYDGKKTILDGFHLNVYDREFITIIGASGSGKSTLFRLITGLEKEEHGAIWLNGEQVKNRHGRTGYMPQQDLLMPWRTVLENAAVPLELAGVGKKEAASRILPLLNEFGLNGSEHKYPSELSGGMRQRVSFLRSVLTGSNILLLDEPFSALDAITRLSMQEWLLDQWEKREKTILFITHDVNEALFLSDRILVFQETPVQTLQEVIVPLDRPRSLRDLNDPAVVRLKDGLIDQLRSGGNKI</sequence>
<dbReference type="AlphaFoldDB" id="A0A1E7DQ68"/>
<keyword evidence="1" id="KW-0813">Transport</keyword>
<dbReference type="OrthoDB" id="9802264at2"/>
<protein>
    <submittedName>
        <fullName evidence="5">ABC transporter ATP-binding protein</fullName>
    </submittedName>
</protein>
<dbReference type="PANTHER" id="PTHR42788">
    <property type="entry name" value="TAURINE IMPORT ATP-BINDING PROTEIN-RELATED"/>
    <property type="match status" value="1"/>
</dbReference>
<dbReference type="InterPro" id="IPR027417">
    <property type="entry name" value="P-loop_NTPase"/>
</dbReference>
<proteinExistence type="predicted"/>
<evidence type="ECO:0000256" key="1">
    <source>
        <dbReference type="ARBA" id="ARBA00022448"/>
    </source>
</evidence>
<comment type="caution">
    <text evidence="5">The sequence shown here is derived from an EMBL/GenBank/DDBJ whole genome shotgun (WGS) entry which is preliminary data.</text>
</comment>
<evidence type="ECO:0000256" key="2">
    <source>
        <dbReference type="ARBA" id="ARBA00022741"/>
    </source>
</evidence>
<dbReference type="GO" id="GO:0016887">
    <property type="term" value="F:ATP hydrolysis activity"/>
    <property type="evidence" value="ECO:0007669"/>
    <property type="project" value="InterPro"/>
</dbReference>
<dbReference type="Proteomes" id="UP000095658">
    <property type="component" value="Unassembled WGS sequence"/>
</dbReference>
<dbReference type="InterPro" id="IPR050166">
    <property type="entry name" value="ABC_transporter_ATP-bind"/>
</dbReference>
<dbReference type="PROSITE" id="PS00211">
    <property type="entry name" value="ABC_TRANSPORTER_1"/>
    <property type="match status" value="1"/>
</dbReference>
<organism evidence="5 6">
    <name type="scientific">Domibacillus iocasae</name>
    <dbReference type="NCBI Taxonomy" id="1714016"/>
    <lineage>
        <taxon>Bacteria</taxon>
        <taxon>Bacillati</taxon>
        <taxon>Bacillota</taxon>
        <taxon>Bacilli</taxon>
        <taxon>Bacillales</taxon>
        <taxon>Bacillaceae</taxon>
        <taxon>Domibacillus</taxon>
    </lineage>
</organism>
<dbReference type="CDD" id="cd03293">
    <property type="entry name" value="ABC_NrtD_SsuB_transporters"/>
    <property type="match status" value="1"/>
</dbReference>
<dbReference type="SMART" id="SM00382">
    <property type="entry name" value="AAA"/>
    <property type="match status" value="1"/>
</dbReference>
<reference evidence="5 6" key="1">
    <citation type="submission" date="2016-06" db="EMBL/GenBank/DDBJ databases">
        <title>Domibacillus iocasae genome sequencing.</title>
        <authorList>
            <person name="Verma A."/>
            <person name="Pal Y."/>
            <person name="Ojha A.K."/>
            <person name="Krishnamurthi S."/>
        </authorList>
    </citation>
    <scope>NUCLEOTIDE SEQUENCE [LARGE SCALE GENOMIC DNA]</scope>
    <source>
        <strain evidence="5 6">DSM 29979</strain>
    </source>
</reference>
<dbReference type="InterPro" id="IPR017871">
    <property type="entry name" value="ABC_transporter-like_CS"/>
</dbReference>
<dbReference type="SUPFAM" id="SSF52540">
    <property type="entry name" value="P-loop containing nucleoside triphosphate hydrolases"/>
    <property type="match status" value="1"/>
</dbReference>
<feature type="domain" description="ABC transporter" evidence="4">
    <location>
        <begin position="6"/>
        <end position="234"/>
    </location>
</feature>
<dbReference type="InterPro" id="IPR003593">
    <property type="entry name" value="AAA+_ATPase"/>
</dbReference>
<dbReference type="RefSeq" id="WP_069938070.1">
    <property type="nucleotide sequence ID" value="NZ_MAMP01000020.1"/>
</dbReference>
<name>A0A1E7DQ68_9BACI</name>
<dbReference type="Gene3D" id="3.40.50.300">
    <property type="entry name" value="P-loop containing nucleotide triphosphate hydrolases"/>
    <property type="match status" value="1"/>
</dbReference>
<keyword evidence="3 5" id="KW-0067">ATP-binding</keyword>
<keyword evidence="2" id="KW-0547">Nucleotide-binding</keyword>
<dbReference type="STRING" id="1714016.BA724_04055"/>
<evidence type="ECO:0000313" key="6">
    <source>
        <dbReference type="Proteomes" id="UP000095658"/>
    </source>
</evidence>
<dbReference type="InterPro" id="IPR003439">
    <property type="entry name" value="ABC_transporter-like_ATP-bd"/>
</dbReference>
<evidence type="ECO:0000313" key="5">
    <source>
        <dbReference type="EMBL" id="OES45189.1"/>
    </source>
</evidence>
<dbReference type="GO" id="GO:0005524">
    <property type="term" value="F:ATP binding"/>
    <property type="evidence" value="ECO:0007669"/>
    <property type="project" value="UniProtKB-KW"/>
</dbReference>
<evidence type="ECO:0000256" key="3">
    <source>
        <dbReference type="ARBA" id="ARBA00022840"/>
    </source>
</evidence>
<dbReference type="Pfam" id="PF00005">
    <property type="entry name" value="ABC_tran"/>
    <property type="match status" value="1"/>
</dbReference>
<dbReference type="EMBL" id="MAMP01000020">
    <property type="protein sequence ID" value="OES45189.1"/>
    <property type="molecule type" value="Genomic_DNA"/>
</dbReference>
<gene>
    <name evidence="5" type="ORF">BA724_04055</name>
</gene>